<dbReference type="PROSITE" id="PS51089">
    <property type="entry name" value="HP"/>
    <property type="match status" value="1"/>
</dbReference>
<sequence length="189" mass="21564">MSTFASQQLPPPRSPPPLSSIILQSILSAPKPEVLVTLINAHHSGQIHLHDSTLSSLRKKIAERFPLMSARYDHVTLRAALGEAYFDRLLTLQTSRETEVRKFRSKTRSGSELPPNLTGWESVDVSNGGNLPYRALIQGSVYPKGVKVDRRESYLCDDEFFEVFKMGKGEFYKLDKYVRTRIKKEKKLW</sequence>
<name>A0A9W7EIK5_9STRA</name>
<dbReference type="AlphaFoldDB" id="A0A9W7EIK5"/>
<evidence type="ECO:0000259" key="1">
    <source>
        <dbReference type="PROSITE" id="PS51089"/>
    </source>
</evidence>
<dbReference type="Proteomes" id="UP001165085">
    <property type="component" value="Unassembled WGS sequence"/>
</dbReference>
<dbReference type="SUPFAM" id="SSF47050">
    <property type="entry name" value="VHP, Villin headpiece domain"/>
    <property type="match status" value="1"/>
</dbReference>
<accession>A0A9W7EIK5</accession>
<keyword evidence="3" id="KW-1185">Reference proteome</keyword>
<organism evidence="2 3">
    <name type="scientific">Triparma strigata</name>
    <dbReference type="NCBI Taxonomy" id="1606541"/>
    <lineage>
        <taxon>Eukaryota</taxon>
        <taxon>Sar</taxon>
        <taxon>Stramenopiles</taxon>
        <taxon>Ochrophyta</taxon>
        <taxon>Bolidophyceae</taxon>
        <taxon>Parmales</taxon>
        <taxon>Triparmaceae</taxon>
        <taxon>Triparma</taxon>
    </lineage>
</organism>
<proteinExistence type="predicted"/>
<reference evidence="3" key="1">
    <citation type="journal article" date="2023" name="Commun. Biol.">
        <title>Genome analysis of Parmales, the sister group of diatoms, reveals the evolutionary specialization of diatoms from phago-mixotrophs to photoautotrophs.</title>
        <authorList>
            <person name="Ban H."/>
            <person name="Sato S."/>
            <person name="Yoshikawa S."/>
            <person name="Yamada K."/>
            <person name="Nakamura Y."/>
            <person name="Ichinomiya M."/>
            <person name="Sato N."/>
            <person name="Blanc-Mathieu R."/>
            <person name="Endo H."/>
            <person name="Kuwata A."/>
            <person name="Ogata H."/>
        </authorList>
    </citation>
    <scope>NUCLEOTIDE SEQUENCE [LARGE SCALE GENOMIC DNA]</scope>
    <source>
        <strain evidence="3">NIES 3701</strain>
    </source>
</reference>
<dbReference type="SMART" id="SM00153">
    <property type="entry name" value="VHP"/>
    <property type="match status" value="1"/>
</dbReference>
<dbReference type="EMBL" id="BRXY01000267">
    <property type="protein sequence ID" value="GMH82294.1"/>
    <property type="molecule type" value="Genomic_DNA"/>
</dbReference>
<dbReference type="OrthoDB" id="6375767at2759"/>
<dbReference type="Pfam" id="PF02209">
    <property type="entry name" value="VHP"/>
    <property type="match status" value="1"/>
</dbReference>
<feature type="domain" description="HP" evidence="1">
    <location>
        <begin position="125"/>
        <end position="189"/>
    </location>
</feature>
<dbReference type="InterPro" id="IPR003128">
    <property type="entry name" value="Villin_headpiece"/>
</dbReference>
<comment type="caution">
    <text evidence="2">The sequence shown here is derived from an EMBL/GenBank/DDBJ whole genome shotgun (WGS) entry which is preliminary data.</text>
</comment>
<evidence type="ECO:0000313" key="2">
    <source>
        <dbReference type="EMBL" id="GMH82294.1"/>
    </source>
</evidence>
<gene>
    <name evidence="2" type="ORF">TrST_g12539</name>
</gene>
<dbReference type="Gene3D" id="1.10.950.10">
    <property type="entry name" value="Villin headpiece domain"/>
    <property type="match status" value="1"/>
</dbReference>
<dbReference type="InterPro" id="IPR036886">
    <property type="entry name" value="Villin_headpiece_dom_sf"/>
</dbReference>
<protein>
    <recommendedName>
        <fullName evidence="1">HP domain-containing protein</fullName>
    </recommendedName>
</protein>
<dbReference type="GO" id="GO:0003779">
    <property type="term" value="F:actin binding"/>
    <property type="evidence" value="ECO:0007669"/>
    <property type="project" value="InterPro"/>
</dbReference>
<dbReference type="GO" id="GO:0007010">
    <property type="term" value="P:cytoskeleton organization"/>
    <property type="evidence" value="ECO:0007669"/>
    <property type="project" value="InterPro"/>
</dbReference>
<evidence type="ECO:0000313" key="3">
    <source>
        <dbReference type="Proteomes" id="UP001165085"/>
    </source>
</evidence>